<name>A0A841UAA8_9BACL</name>
<dbReference type="RefSeq" id="WP_185139045.1">
    <property type="nucleotide sequence ID" value="NZ_JACJVR010000110.1"/>
</dbReference>
<feature type="domain" description="N-acetyltransferase" evidence="1">
    <location>
        <begin position="1"/>
        <end position="157"/>
    </location>
</feature>
<dbReference type="AlphaFoldDB" id="A0A841UAA8"/>
<keyword evidence="3" id="KW-1185">Reference proteome</keyword>
<gene>
    <name evidence="2" type="ORF">H7B90_27130</name>
</gene>
<dbReference type="SUPFAM" id="SSF55729">
    <property type="entry name" value="Acyl-CoA N-acyltransferases (Nat)"/>
    <property type="match status" value="1"/>
</dbReference>
<protein>
    <submittedName>
        <fullName evidence="2">GNAT family N-acetyltransferase</fullName>
    </submittedName>
</protein>
<dbReference type="PANTHER" id="PTHR43451">
    <property type="entry name" value="ACETYLTRANSFERASE (GNAT) FAMILY PROTEIN"/>
    <property type="match status" value="1"/>
</dbReference>
<dbReference type="InterPro" id="IPR016181">
    <property type="entry name" value="Acyl_CoA_acyltransferase"/>
</dbReference>
<reference evidence="2 3" key="1">
    <citation type="submission" date="2020-08" db="EMBL/GenBank/DDBJ databases">
        <title>Cohnella phylogeny.</title>
        <authorList>
            <person name="Dunlap C."/>
        </authorList>
    </citation>
    <scope>NUCLEOTIDE SEQUENCE [LARGE SCALE GENOMIC DNA]</scope>
    <source>
        <strain evidence="2 3">DSM 25239</strain>
    </source>
</reference>
<proteinExistence type="predicted"/>
<evidence type="ECO:0000313" key="2">
    <source>
        <dbReference type="EMBL" id="MBB6695074.1"/>
    </source>
</evidence>
<dbReference type="PROSITE" id="PS51186">
    <property type="entry name" value="GNAT"/>
    <property type="match status" value="1"/>
</dbReference>
<dbReference type="Gene3D" id="3.40.630.30">
    <property type="match status" value="1"/>
</dbReference>
<dbReference type="GO" id="GO:0016747">
    <property type="term" value="F:acyltransferase activity, transferring groups other than amino-acyl groups"/>
    <property type="evidence" value="ECO:0007669"/>
    <property type="project" value="InterPro"/>
</dbReference>
<evidence type="ECO:0000313" key="3">
    <source>
        <dbReference type="Proteomes" id="UP000553776"/>
    </source>
</evidence>
<dbReference type="PANTHER" id="PTHR43451:SF1">
    <property type="entry name" value="ACETYLTRANSFERASE"/>
    <property type="match status" value="1"/>
</dbReference>
<dbReference type="CDD" id="cd04301">
    <property type="entry name" value="NAT_SF"/>
    <property type="match status" value="1"/>
</dbReference>
<comment type="caution">
    <text evidence="2">The sequence shown here is derived from an EMBL/GenBank/DDBJ whole genome shotgun (WGS) entry which is preliminary data.</text>
</comment>
<organism evidence="2 3">
    <name type="scientific">Cohnella xylanilytica</name>
    <dbReference type="NCBI Taxonomy" id="557555"/>
    <lineage>
        <taxon>Bacteria</taxon>
        <taxon>Bacillati</taxon>
        <taxon>Bacillota</taxon>
        <taxon>Bacilli</taxon>
        <taxon>Bacillales</taxon>
        <taxon>Paenibacillaceae</taxon>
        <taxon>Cohnella</taxon>
    </lineage>
</organism>
<accession>A0A841UAA8</accession>
<dbReference type="Pfam" id="PF13673">
    <property type="entry name" value="Acetyltransf_10"/>
    <property type="match status" value="1"/>
</dbReference>
<dbReference type="Proteomes" id="UP000553776">
    <property type="component" value="Unassembled WGS sequence"/>
</dbReference>
<dbReference type="InterPro" id="IPR000182">
    <property type="entry name" value="GNAT_dom"/>
</dbReference>
<sequence length="159" mass="18427">MFIRNYREADIDSIVDLFYGTVHAVNKRDYSREQLDAWASANDLEERRESWRASLSRNIAFVAEKEERIVGFTDMNRQGYLDRLFVHKDYQGQGIASALISVLESEARKSNLPEITTNASITAKPFFESKGYRVVRSQIVERKGVELVNYKMIKELNPQ</sequence>
<dbReference type="InterPro" id="IPR052564">
    <property type="entry name" value="N-acetyltrans/Recomb-assoc"/>
</dbReference>
<keyword evidence="2" id="KW-0808">Transferase</keyword>
<dbReference type="EMBL" id="JACJVR010000110">
    <property type="protein sequence ID" value="MBB6695074.1"/>
    <property type="molecule type" value="Genomic_DNA"/>
</dbReference>
<evidence type="ECO:0000259" key="1">
    <source>
        <dbReference type="PROSITE" id="PS51186"/>
    </source>
</evidence>